<name>A0ACB0F6V3_RANTA</name>
<reference evidence="1" key="1">
    <citation type="submission" date="2023-05" db="EMBL/GenBank/DDBJ databases">
        <authorList>
            <consortium name="ELIXIR-Norway"/>
        </authorList>
    </citation>
    <scope>NUCLEOTIDE SEQUENCE</scope>
</reference>
<dbReference type="EMBL" id="OX596117">
    <property type="protein sequence ID" value="CAI9708583.1"/>
    <property type="molecule type" value="Genomic_DNA"/>
</dbReference>
<dbReference type="Proteomes" id="UP001162501">
    <property type="component" value="Chromosome 33"/>
</dbReference>
<evidence type="ECO:0000313" key="2">
    <source>
        <dbReference type="Proteomes" id="UP001162501"/>
    </source>
</evidence>
<accession>A0ACB0F6V3</accession>
<evidence type="ECO:0000313" key="1">
    <source>
        <dbReference type="EMBL" id="CAI9708583.1"/>
    </source>
</evidence>
<protein>
    <submittedName>
        <fullName evidence="1">Uncharacterized protein</fullName>
    </submittedName>
</protein>
<gene>
    <name evidence="1" type="ORF">MRATA1EN3_LOCUS19796</name>
</gene>
<proteinExistence type="predicted"/>
<organism evidence="1 2">
    <name type="scientific">Rangifer tarandus platyrhynchus</name>
    <name type="common">Svalbard reindeer</name>
    <dbReference type="NCBI Taxonomy" id="3082113"/>
    <lineage>
        <taxon>Eukaryota</taxon>
        <taxon>Metazoa</taxon>
        <taxon>Chordata</taxon>
        <taxon>Craniata</taxon>
        <taxon>Vertebrata</taxon>
        <taxon>Euteleostomi</taxon>
        <taxon>Mammalia</taxon>
        <taxon>Eutheria</taxon>
        <taxon>Laurasiatheria</taxon>
        <taxon>Artiodactyla</taxon>
        <taxon>Ruminantia</taxon>
        <taxon>Pecora</taxon>
        <taxon>Cervidae</taxon>
        <taxon>Odocoileinae</taxon>
        <taxon>Rangifer</taxon>
    </lineage>
</organism>
<sequence>MLGGWRDLSGCTGRIRLSGGPKSGQTGAGMLYGTAGRSVSVSCGRAQTRKDPEKLEGHPGPAGWELLRTGWPSCRPGRRGGVLAPPPGGPSAREPPHPEFRLRCAASSPSPIETETIPRIWLRFSARDPKAEPRSQASKDRHQNSIQHRLVGLGAAIRSSALGSVLPSGHHCAGSRQGRRPPRALGLALGEETDEAQSRLSGDQTVAGLGDDVTWTTAPPFRAASQRAPVSSVLCHLEEESAVSLPLCAPGQPPPPPSLAPCVEALPSSELSRGPTLPCTQAQALKRSEELTATSCWDLSDLRYHPRVSLLTLQPQ</sequence>